<sequence>MKCAILAALGGCPLDGERRKVMRHTGGFNRRHFDQPVPIAAFDDRRIARYSHTTSDVGVFRQLLNGLNWDRIEGYPWGDVVDFFDFIQAFIGYKHRRLFLSRLFYGAYTVFAWTQFLIHGPPPTEFDAFTEEEELDQGQGAIPVQRGKRVRRGSGPKAPNMAVIIGTPEHGPSVSFSFILDYTGQPAEGMLEMHLVSPYRMSPPGCTHVFIDDYNEVCQLYEVGCLKLAEARLSDEHIFLKIPTVPRLDVDPASLILPVFSFSAYEILSYDFRADIVPLRPLVNRAMSMDRTSPFWPSLICFCLLSQYLLLSGIDGYGSFRLDSSSVLGLMGSPLLLQLWAFEKLQTMSLCPSSMSFDWRDCGRLDYYVSESHLRGNQMAWWYIERVTISSYMLCVPLCGLSIVLAYYPSCVARQYGHHQAIPNYTWFEGGLLTQ</sequence>
<accession>A0A067KUG9</accession>
<evidence type="ECO:0000313" key="2">
    <source>
        <dbReference type="Proteomes" id="UP000027138"/>
    </source>
</evidence>
<dbReference type="Proteomes" id="UP000027138">
    <property type="component" value="Unassembled WGS sequence"/>
</dbReference>
<dbReference type="AlphaFoldDB" id="A0A067KUG9"/>
<reference evidence="1 2" key="1">
    <citation type="journal article" date="2014" name="PLoS ONE">
        <title>Global Analysis of Gene Expression Profiles in Physic Nut (Jatropha curcas L.) Seedlings Exposed to Salt Stress.</title>
        <authorList>
            <person name="Zhang L."/>
            <person name="Zhang C."/>
            <person name="Wu P."/>
            <person name="Chen Y."/>
            <person name="Li M."/>
            <person name="Jiang H."/>
            <person name="Wu G."/>
        </authorList>
    </citation>
    <scope>NUCLEOTIDE SEQUENCE [LARGE SCALE GENOMIC DNA]</scope>
    <source>
        <strain evidence="2">cv. GZQX0401</strain>
        <tissue evidence="1">Young leaves</tissue>
    </source>
</reference>
<name>A0A067KUG9_JATCU</name>
<organism evidence="1 2">
    <name type="scientific">Jatropha curcas</name>
    <name type="common">Barbados nut</name>
    <dbReference type="NCBI Taxonomy" id="180498"/>
    <lineage>
        <taxon>Eukaryota</taxon>
        <taxon>Viridiplantae</taxon>
        <taxon>Streptophyta</taxon>
        <taxon>Embryophyta</taxon>
        <taxon>Tracheophyta</taxon>
        <taxon>Spermatophyta</taxon>
        <taxon>Magnoliopsida</taxon>
        <taxon>eudicotyledons</taxon>
        <taxon>Gunneridae</taxon>
        <taxon>Pentapetalae</taxon>
        <taxon>rosids</taxon>
        <taxon>fabids</taxon>
        <taxon>Malpighiales</taxon>
        <taxon>Euphorbiaceae</taxon>
        <taxon>Crotonoideae</taxon>
        <taxon>Jatropheae</taxon>
        <taxon>Jatropha</taxon>
    </lineage>
</organism>
<evidence type="ECO:0000313" key="1">
    <source>
        <dbReference type="EMBL" id="KDP39757.1"/>
    </source>
</evidence>
<protein>
    <submittedName>
        <fullName evidence="1">Uncharacterized protein</fullName>
    </submittedName>
</protein>
<dbReference type="EMBL" id="KK914347">
    <property type="protein sequence ID" value="KDP39757.1"/>
    <property type="molecule type" value="Genomic_DNA"/>
</dbReference>
<gene>
    <name evidence="1" type="ORF">JCGZ_02777</name>
</gene>
<proteinExistence type="predicted"/>
<keyword evidence="2" id="KW-1185">Reference proteome</keyword>